<keyword evidence="6" id="KW-1185">Reference proteome</keyword>
<evidence type="ECO:0000256" key="1">
    <source>
        <dbReference type="ARBA" id="ARBA00007905"/>
    </source>
</evidence>
<dbReference type="PROSITE" id="PS00063">
    <property type="entry name" value="ALDOKETO_REDUCTASE_3"/>
    <property type="match status" value="1"/>
</dbReference>
<evidence type="ECO:0000256" key="2">
    <source>
        <dbReference type="ARBA" id="ARBA00022857"/>
    </source>
</evidence>
<gene>
    <name evidence="5" type="ORF">V8P97_00715</name>
</gene>
<keyword evidence="2" id="KW-0521">NADP</keyword>
<evidence type="ECO:0000313" key="6">
    <source>
        <dbReference type="Proteomes" id="UP001373159"/>
    </source>
</evidence>
<organism evidence="5 6">
    <name type="scientific">Bifidobacterium favimelis</name>
    <dbReference type="NCBI Taxonomy" id="3122979"/>
    <lineage>
        <taxon>Bacteria</taxon>
        <taxon>Bacillati</taxon>
        <taxon>Actinomycetota</taxon>
        <taxon>Actinomycetes</taxon>
        <taxon>Bifidobacteriales</taxon>
        <taxon>Bifidobacteriaceae</taxon>
        <taxon>Bifidobacterium</taxon>
    </lineage>
</organism>
<dbReference type="EMBL" id="JBANBB010000001">
    <property type="protein sequence ID" value="MEK0306004.1"/>
    <property type="molecule type" value="Genomic_DNA"/>
</dbReference>
<sequence length="286" mass="32207">MSEPTRTAIATVKLNNGVEMPMEGFGVYQIRDFDQCKQAVLDALEVGYRSIDTAQAYGNEEAVGAAIAQSGIKREEIFLTTKVWISDYGYDKARESVLRSLDKLGTDHLDLTLLHQPFNDYYGAYRALEDLYDQGKTRAIGVSNFYADRYVDLVKFNRVVPAVNQLETHVFQQRRTDRKYLDKYGTQIESWGPFAEGLGGMFTNPVLTRVGQAHGKTAAQTALRFLVQDGVVIIPKTVHKERMQENLDIWDFALTGAEMEAIRGLDQGRSLFMDHESPETVEDFAG</sequence>
<protein>
    <submittedName>
        <fullName evidence="5">Aldo/keto reductase</fullName>
    </submittedName>
</protein>
<dbReference type="InterPro" id="IPR020471">
    <property type="entry name" value="AKR"/>
</dbReference>
<dbReference type="InterPro" id="IPR036812">
    <property type="entry name" value="NAD(P)_OxRdtase_dom_sf"/>
</dbReference>
<proteinExistence type="inferred from homology"/>
<evidence type="ECO:0000313" key="5">
    <source>
        <dbReference type="EMBL" id="MEK0306004.1"/>
    </source>
</evidence>
<dbReference type="Pfam" id="PF00248">
    <property type="entry name" value="Aldo_ket_red"/>
    <property type="match status" value="1"/>
</dbReference>
<feature type="domain" description="NADP-dependent oxidoreductase" evidence="4">
    <location>
        <begin position="32"/>
        <end position="266"/>
    </location>
</feature>
<dbReference type="PIRSF" id="PIRSF000097">
    <property type="entry name" value="AKR"/>
    <property type="match status" value="1"/>
</dbReference>
<dbReference type="PANTHER" id="PTHR43827:SF3">
    <property type="entry name" value="NADP-DEPENDENT OXIDOREDUCTASE DOMAIN-CONTAINING PROTEIN"/>
    <property type="match status" value="1"/>
</dbReference>
<dbReference type="Gene3D" id="3.20.20.100">
    <property type="entry name" value="NADP-dependent oxidoreductase domain"/>
    <property type="match status" value="1"/>
</dbReference>
<comment type="caution">
    <text evidence="5">The sequence shown here is derived from an EMBL/GenBank/DDBJ whole genome shotgun (WGS) entry which is preliminary data.</text>
</comment>
<dbReference type="PROSITE" id="PS00062">
    <property type="entry name" value="ALDOKETO_REDUCTASE_2"/>
    <property type="match status" value="1"/>
</dbReference>
<dbReference type="PANTHER" id="PTHR43827">
    <property type="entry name" value="2,5-DIKETO-D-GLUCONIC ACID REDUCTASE"/>
    <property type="match status" value="1"/>
</dbReference>
<evidence type="ECO:0000256" key="3">
    <source>
        <dbReference type="ARBA" id="ARBA00023002"/>
    </source>
</evidence>
<dbReference type="CDD" id="cd19133">
    <property type="entry name" value="AKR_AKR5F1"/>
    <property type="match status" value="1"/>
</dbReference>
<dbReference type="InterPro" id="IPR023210">
    <property type="entry name" value="NADP_OxRdtase_dom"/>
</dbReference>
<dbReference type="PROSITE" id="PS00798">
    <property type="entry name" value="ALDOKETO_REDUCTASE_1"/>
    <property type="match status" value="1"/>
</dbReference>
<comment type="similarity">
    <text evidence="1">Belongs to the aldo/keto reductase family.</text>
</comment>
<dbReference type="Proteomes" id="UP001373159">
    <property type="component" value="Unassembled WGS sequence"/>
</dbReference>
<evidence type="ECO:0000259" key="4">
    <source>
        <dbReference type="Pfam" id="PF00248"/>
    </source>
</evidence>
<name>A0ABU8ZM35_9BIFI</name>
<dbReference type="SUPFAM" id="SSF51430">
    <property type="entry name" value="NAD(P)-linked oxidoreductase"/>
    <property type="match status" value="1"/>
</dbReference>
<dbReference type="InterPro" id="IPR018170">
    <property type="entry name" value="Aldo/ket_reductase_CS"/>
</dbReference>
<keyword evidence="3" id="KW-0560">Oxidoreductase</keyword>
<dbReference type="RefSeq" id="WP_340468548.1">
    <property type="nucleotide sequence ID" value="NZ_JBANBB010000001.1"/>
</dbReference>
<accession>A0ABU8ZM35</accession>
<reference evidence="5 6" key="1">
    <citation type="submission" date="2024-02" db="EMBL/GenBank/DDBJ databases">
        <title>Bifidobacterium honeyensis sp. nov., isolated from the comb honey.</title>
        <authorList>
            <person name="Liu W."/>
            <person name="Li Y."/>
        </authorList>
    </citation>
    <scope>NUCLEOTIDE SEQUENCE [LARGE SCALE GENOMIC DNA]</scope>
    <source>
        <strain evidence="5 6">IMAU50988</strain>
    </source>
</reference>
<dbReference type="PRINTS" id="PR00069">
    <property type="entry name" value="ALDKETRDTASE"/>
</dbReference>